<feature type="compositionally biased region" description="Polar residues" evidence="4">
    <location>
        <begin position="325"/>
        <end position="343"/>
    </location>
</feature>
<protein>
    <submittedName>
        <fullName evidence="5">Cell division cycle protein 27</fullName>
    </submittedName>
</protein>
<feature type="compositionally biased region" description="Low complexity" evidence="4">
    <location>
        <begin position="371"/>
        <end position="384"/>
    </location>
</feature>
<evidence type="ECO:0000256" key="4">
    <source>
        <dbReference type="SAM" id="MobiDB-lite"/>
    </source>
</evidence>
<feature type="repeat" description="TPR" evidence="3">
    <location>
        <begin position="812"/>
        <end position="845"/>
    </location>
</feature>
<feature type="compositionally biased region" description="Basic residues" evidence="4">
    <location>
        <begin position="448"/>
        <end position="460"/>
    </location>
</feature>
<feature type="repeat" description="TPR" evidence="3">
    <location>
        <begin position="676"/>
        <end position="709"/>
    </location>
</feature>
<dbReference type="SUPFAM" id="SSF48452">
    <property type="entry name" value="TPR-like"/>
    <property type="match status" value="2"/>
</dbReference>
<dbReference type="Proteomes" id="UP001150062">
    <property type="component" value="Unassembled WGS sequence"/>
</dbReference>
<dbReference type="Pfam" id="PF00515">
    <property type="entry name" value="TPR_1"/>
    <property type="match status" value="2"/>
</dbReference>
<dbReference type="Pfam" id="PF13181">
    <property type="entry name" value="TPR_8"/>
    <property type="match status" value="3"/>
</dbReference>
<feature type="compositionally biased region" description="Basic residues" evidence="4">
    <location>
        <begin position="468"/>
        <end position="479"/>
    </location>
</feature>
<reference evidence="5" key="1">
    <citation type="submission" date="2022-08" db="EMBL/GenBank/DDBJ databases">
        <title>Novel sulfate-reducing endosymbionts in the free-living metamonad Anaeramoeba.</title>
        <authorList>
            <person name="Jerlstrom-Hultqvist J."/>
            <person name="Cepicka I."/>
            <person name="Gallot-Lavallee L."/>
            <person name="Salas-Leiva D."/>
            <person name="Curtis B.A."/>
            <person name="Zahonova K."/>
            <person name="Pipaliya S."/>
            <person name="Dacks J."/>
            <person name="Roger A.J."/>
        </authorList>
    </citation>
    <scope>NUCLEOTIDE SEQUENCE</scope>
    <source>
        <strain evidence="5">Schooner1</strain>
    </source>
</reference>
<dbReference type="Gene3D" id="1.25.40.10">
    <property type="entry name" value="Tetratricopeptide repeat domain"/>
    <property type="match status" value="4"/>
</dbReference>
<dbReference type="Pfam" id="PF13432">
    <property type="entry name" value="TPR_16"/>
    <property type="match status" value="1"/>
</dbReference>
<dbReference type="Pfam" id="PF12895">
    <property type="entry name" value="ANAPC3"/>
    <property type="match status" value="1"/>
</dbReference>
<evidence type="ECO:0000313" key="5">
    <source>
        <dbReference type="EMBL" id="KAJ6233418.1"/>
    </source>
</evidence>
<feature type="region of interest" description="Disordered" evidence="4">
    <location>
        <begin position="301"/>
        <end position="485"/>
    </location>
</feature>
<feature type="compositionally biased region" description="Polar residues" evidence="4">
    <location>
        <begin position="408"/>
        <end position="432"/>
    </location>
</feature>
<dbReference type="InterPro" id="IPR011990">
    <property type="entry name" value="TPR-like_helical_dom_sf"/>
</dbReference>
<evidence type="ECO:0000256" key="3">
    <source>
        <dbReference type="PROSITE-ProRule" id="PRU00339"/>
    </source>
</evidence>
<feature type="repeat" description="TPR" evidence="3">
    <location>
        <begin position="642"/>
        <end position="675"/>
    </location>
</feature>
<keyword evidence="1 3" id="KW-0802">TPR repeat</keyword>
<feature type="repeat" description="TPR" evidence="3">
    <location>
        <begin position="710"/>
        <end position="743"/>
    </location>
</feature>
<dbReference type="SMART" id="SM00028">
    <property type="entry name" value="TPR"/>
    <property type="match status" value="9"/>
</dbReference>
<dbReference type="PROSITE" id="PS50005">
    <property type="entry name" value="TPR"/>
    <property type="match status" value="4"/>
</dbReference>
<accession>A0ABQ8XNV5</accession>
<feature type="compositionally biased region" description="Polar residues" evidence="4">
    <location>
        <begin position="886"/>
        <end position="898"/>
    </location>
</feature>
<feature type="compositionally biased region" description="Basic and acidic residues" evidence="4">
    <location>
        <begin position="398"/>
        <end position="407"/>
    </location>
</feature>
<organism evidence="5 6">
    <name type="scientific">Anaeramoeba flamelloides</name>
    <dbReference type="NCBI Taxonomy" id="1746091"/>
    <lineage>
        <taxon>Eukaryota</taxon>
        <taxon>Metamonada</taxon>
        <taxon>Anaeramoebidae</taxon>
        <taxon>Anaeramoeba</taxon>
    </lineage>
</organism>
<feature type="compositionally biased region" description="Basic residues" evidence="4">
    <location>
        <begin position="349"/>
        <end position="364"/>
    </location>
</feature>
<gene>
    <name evidence="5" type="ORF">M0813_29722</name>
</gene>
<evidence type="ECO:0000256" key="2">
    <source>
        <dbReference type="ARBA" id="ARBA00038210"/>
    </source>
</evidence>
<evidence type="ECO:0000256" key="1">
    <source>
        <dbReference type="ARBA" id="ARBA00022803"/>
    </source>
</evidence>
<evidence type="ECO:0000313" key="6">
    <source>
        <dbReference type="Proteomes" id="UP001150062"/>
    </source>
</evidence>
<sequence>MESILLDCLKWSNKHFLFSNSIFFAERLFAENQSNTNLKQLASVYLKSGRIRQAYEILLGAGPEQYLHPVNRYTFAMCCFRLGKYQDVLQILQPTKTNKQTLKDEASLFLLGLVCKRQNRKKEAEKWFRLSLELNPFLWTAFHELCQMGCKVNPTKIFQKKKITDQLLISLNKDLKNFKNSKYPIINHNYQTLDPNTPNVNSTVNSTSISLSNQTPQINQKLFVNMNSNESSTPSTISKFPIKGLNNARRVITFESQKRDTVNVQTPNNQYGEISTISNSEEKFLNETPNTTTKEFLSLLLPTPSSTTTGTGTSTGTNIQRKRNTSNLNSQITPSPSSGFNLETSTTKTSRKDKKRRDIKKKNLKFTNLGELSSTSEHSTLSSLKTGTGRPKIRKSQRIRERLERQSEQSTFLSFSTTPITTGSKLTNNNSKTDQKKKKKRGDINRLKGPRKKNLRKKQPTNRNSKNTSRKLQKKKKSAKYTEIPKENLGIVSKKTKQSEMCTDSNNENENVNNYFDQINVIFEQLLNGKRLSGMKALDFFVNLGIAHKSFHSYKCKKAIDHYEKLSKKQKQSPWILSQIGYCNFELSRYQKAYKYFQAVREKARYQVVNMDIYSTVLWQLQKEVELSILSEELILIDRLSPEPWCVVGNCFSLQGDHTTAIKFFERAIQINPNFAYAYTLSGHEYLACENFEKSINCFRMALKVNDRHWNAYAGLGLVYFKQEKFELAIEHFKSALHISQNSSVLHCFYSMALYAKNKIFRAVNALNTAIKLDPNNVLAIYKKATILFDTKKYDKSLQILEKLHKSNSKEAGVHLLMGKIYKKKKMWKLAISCFSNAIELDPKSNGYLKKEIELIASERENVEDDSSDSNSNSNSEPDHDHELSENGNGNGNYQQASPMHLHNDSNSDSDLSENFNSNSEEELDF</sequence>
<dbReference type="EMBL" id="JAOAOG010000276">
    <property type="protein sequence ID" value="KAJ6233418.1"/>
    <property type="molecule type" value="Genomic_DNA"/>
</dbReference>
<feature type="compositionally biased region" description="Low complexity" evidence="4">
    <location>
        <begin position="905"/>
        <end position="919"/>
    </location>
</feature>
<dbReference type="PANTHER" id="PTHR12558">
    <property type="entry name" value="CELL DIVISION CYCLE 16,23,27"/>
    <property type="match status" value="1"/>
</dbReference>
<dbReference type="GO" id="GO:0051301">
    <property type="term" value="P:cell division"/>
    <property type="evidence" value="ECO:0007669"/>
    <property type="project" value="UniProtKB-KW"/>
</dbReference>
<feature type="compositionally biased region" description="Low complexity" evidence="4">
    <location>
        <begin position="301"/>
        <end position="317"/>
    </location>
</feature>
<feature type="region of interest" description="Disordered" evidence="4">
    <location>
        <begin position="859"/>
        <end position="926"/>
    </location>
</feature>
<dbReference type="PANTHER" id="PTHR12558:SF13">
    <property type="entry name" value="CELL DIVISION CYCLE PROTEIN 27 HOMOLOG"/>
    <property type="match status" value="1"/>
</dbReference>
<proteinExistence type="inferred from homology"/>
<keyword evidence="5" id="KW-0132">Cell division</keyword>
<dbReference type="InterPro" id="IPR019734">
    <property type="entry name" value="TPR_rpt"/>
</dbReference>
<comment type="similarity">
    <text evidence="2">Belongs to the APC3/CDC27 family.</text>
</comment>
<keyword evidence="5" id="KW-0131">Cell cycle</keyword>
<comment type="caution">
    <text evidence="5">The sequence shown here is derived from an EMBL/GenBank/DDBJ whole genome shotgun (WGS) entry which is preliminary data.</text>
</comment>
<keyword evidence="6" id="KW-1185">Reference proteome</keyword>
<name>A0ABQ8XNV5_9EUKA</name>